<feature type="compositionally biased region" description="Acidic residues" evidence="3">
    <location>
        <begin position="259"/>
        <end position="271"/>
    </location>
</feature>
<dbReference type="GO" id="GO:0015630">
    <property type="term" value="C:microtubule cytoskeleton"/>
    <property type="evidence" value="ECO:0007669"/>
    <property type="project" value="TreeGrafter"/>
</dbReference>
<dbReference type="InterPro" id="IPR053039">
    <property type="entry name" value="Polarity_Bud-Selection_Reg"/>
</dbReference>
<sequence>MTRPHIIRADTLDLQDHEAPSAKDHSHHLTHPLPFGEGPLAPHQAITLQHVEQQAAELHTRSPRVSQDLSNKELQLLHDEHSSYEDSETDFGINNRGLEDAFADQRNGSMAGGEDGELADGEIDDRLEDDMMDKISSSPSIDDEDIDFEFVYALHTFVATVEGQAHATKGDTMVLLDDSNSYWWLVRVVKDSSIGYLPAEHIETPTERLARLNKHRNIDLSQTMLGDNPEKSKNPLKKAMRRRNAKTVQFSAPTYVEASDVDYSTEEEGDSGEFGNADEPADAEAQNVLQNQDETASVEPLKVRTSVKEVDANTEPQAELGLVNGARETHEITAVENPRTSEEMLDHSNDGTAAKSRNGIVRNTDSFFKDESVETRKITITPNLLRDDSSNSTIKSNESKEVKPSASLDNLDKVSTPPEKGKEDKKRRERKSGMLSGLFKRKDKKGRSQDDEVEATERLSEELSSPQPKESLESVSQDSRLSTPIGRSTSQKQTSKLQKPNPAKGAPSAKPPLSQDSSPPQRLENARSDIAEPQFRQQLSADMPPPDRAAPNAADAIASMRVVNTDTERGNEAAPLQLRVKSPEQWNEQKQATQPIRDVRLTEGLFSPIRDVLRSSPSASEPTPEKVTKAKQRVAMDDFDSLPEKEEPSEPIFDSEENVAPYADQDAERDIAGTPGEDSEKDRLSESPVQVSPGDAQTHKLPSLMVDTSSQEEPSISPISPTSSPELIEAPPEAGAREETPASLARSTSTSGPAWSDASLRTYLEDDTDIRDLLVVVHDKSDVEPAGPDHPFIGNLFKAENRKLAEISNRLDGLLGDWLAKRSKLGAR</sequence>
<gene>
    <name evidence="5" type="ORF">FRX48_07501</name>
</gene>
<dbReference type="PANTHER" id="PTHR47775">
    <property type="entry name" value="BUD SITE SELECTION PROTEIN 14"/>
    <property type="match status" value="1"/>
</dbReference>
<evidence type="ECO:0000313" key="6">
    <source>
        <dbReference type="Proteomes" id="UP000324767"/>
    </source>
</evidence>
<feature type="region of interest" description="Disordered" evidence="3">
    <location>
        <begin position="258"/>
        <end position="758"/>
    </location>
</feature>
<dbReference type="SMART" id="SM00326">
    <property type="entry name" value="SH3"/>
    <property type="match status" value="1"/>
</dbReference>
<feature type="compositionally biased region" description="Basic and acidic residues" evidence="3">
    <location>
        <begin position="327"/>
        <end position="349"/>
    </location>
</feature>
<protein>
    <recommendedName>
        <fullName evidence="4">SH3 domain-containing protein</fullName>
    </recommendedName>
</protein>
<feature type="compositionally biased region" description="Basic and acidic residues" evidence="3">
    <location>
        <begin position="446"/>
        <end position="461"/>
    </location>
</feature>
<dbReference type="OrthoDB" id="196165at2759"/>
<evidence type="ECO:0000256" key="2">
    <source>
        <dbReference type="PROSITE-ProRule" id="PRU00192"/>
    </source>
</evidence>
<feature type="compositionally biased region" description="Basic residues" evidence="3">
    <location>
        <begin position="234"/>
        <end position="244"/>
    </location>
</feature>
<evidence type="ECO:0000313" key="5">
    <source>
        <dbReference type="EMBL" id="KAA6408419.1"/>
    </source>
</evidence>
<proteinExistence type="predicted"/>
<dbReference type="Proteomes" id="UP000324767">
    <property type="component" value="Unassembled WGS sequence"/>
</dbReference>
<feature type="compositionally biased region" description="Low complexity" evidence="3">
    <location>
        <begin position="549"/>
        <end position="558"/>
    </location>
</feature>
<feature type="compositionally biased region" description="Basic and acidic residues" evidence="3">
    <location>
        <begin position="7"/>
        <end position="24"/>
    </location>
</feature>
<accession>A0A5M8PGC3</accession>
<dbReference type="Gene3D" id="2.30.30.40">
    <property type="entry name" value="SH3 Domains"/>
    <property type="match status" value="1"/>
</dbReference>
<feature type="domain" description="SH3" evidence="4">
    <location>
        <begin position="146"/>
        <end position="207"/>
    </location>
</feature>
<dbReference type="InterPro" id="IPR001452">
    <property type="entry name" value="SH3_domain"/>
</dbReference>
<dbReference type="PROSITE" id="PS50002">
    <property type="entry name" value="SH3"/>
    <property type="match status" value="1"/>
</dbReference>
<organism evidence="5 6">
    <name type="scientific">Lasallia pustulata</name>
    <dbReference type="NCBI Taxonomy" id="136370"/>
    <lineage>
        <taxon>Eukaryota</taxon>
        <taxon>Fungi</taxon>
        <taxon>Dikarya</taxon>
        <taxon>Ascomycota</taxon>
        <taxon>Pezizomycotina</taxon>
        <taxon>Lecanoromycetes</taxon>
        <taxon>OSLEUM clade</taxon>
        <taxon>Umbilicariomycetidae</taxon>
        <taxon>Umbilicariales</taxon>
        <taxon>Umbilicariaceae</taxon>
        <taxon>Lasallia</taxon>
    </lineage>
</organism>
<dbReference type="InterPro" id="IPR036028">
    <property type="entry name" value="SH3-like_dom_sf"/>
</dbReference>
<feature type="compositionally biased region" description="Polar residues" evidence="3">
    <location>
        <begin position="584"/>
        <end position="594"/>
    </location>
</feature>
<feature type="compositionally biased region" description="Polar residues" evidence="3">
    <location>
        <begin position="462"/>
        <end position="498"/>
    </location>
</feature>
<dbReference type="GO" id="GO:0051286">
    <property type="term" value="C:cell tip"/>
    <property type="evidence" value="ECO:0007669"/>
    <property type="project" value="TreeGrafter"/>
</dbReference>
<evidence type="ECO:0000256" key="1">
    <source>
        <dbReference type="ARBA" id="ARBA00022443"/>
    </source>
</evidence>
<name>A0A5M8PGC3_9LECA</name>
<feature type="region of interest" description="Disordered" evidence="3">
    <location>
        <begin position="1"/>
        <end position="31"/>
    </location>
</feature>
<feature type="compositionally biased region" description="Basic and acidic residues" evidence="3">
    <location>
        <begin position="367"/>
        <end position="377"/>
    </location>
</feature>
<dbReference type="PANTHER" id="PTHR47775:SF1">
    <property type="entry name" value="BUD SITE SELECTION PROTEIN 14"/>
    <property type="match status" value="1"/>
</dbReference>
<feature type="region of interest" description="Disordered" evidence="3">
    <location>
        <begin position="223"/>
        <end position="244"/>
    </location>
</feature>
<dbReference type="AlphaFoldDB" id="A0A5M8PGC3"/>
<dbReference type="EMBL" id="VXIT01000013">
    <property type="protein sequence ID" value="KAA6408419.1"/>
    <property type="molecule type" value="Genomic_DNA"/>
</dbReference>
<keyword evidence="1 2" id="KW-0728">SH3 domain</keyword>
<comment type="caution">
    <text evidence="5">The sequence shown here is derived from an EMBL/GenBank/DDBJ whole genome shotgun (WGS) entry which is preliminary data.</text>
</comment>
<evidence type="ECO:0000259" key="4">
    <source>
        <dbReference type="PROSITE" id="PS50002"/>
    </source>
</evidence>
<dbReference type="GO" id="GO:0030950">
    <property type="term" value="P:establishment or maintenance of actin cytoskeleton polarity"/>
    <property type="evidence" value="ECO:0007669"/>
    <property type="project" value="TreeGrafter"/>
</dbReference>
<dbReference type="FunFam" id="2.30.30.40:FF:000035">
    <property type="entry name" value="SH3 domain containing protein"/>
    <property type="match status" value="1"/>
</dbReference>
<feature type="compositionally biased region" description="Low complexity" evidence="3">
    <location>
        <begin position="709"/>
        <end position="729"/>
    </location>
</feature>
<evidence type="ECO:0000256" key="3">
    <source>
        <dbReference type="SAM" id="MobiDB-lite"/>
    </source>
</evidence>
<reference evidence="5 6" key="1">
    <citation type="submission" date="2019-09" db="EMBL/GenBank/DDBJ databases">
        <title>The hologenome of the rock-dwelling lichen Lasallia pustulata.</title>
        <authorList>
            <person name="Greshake Tzovaras B."/>
            <person name="Segers F."/>
            <person name="Bicker A."/>
            <person name="Dal Grande F."/>
            <person name="Otte J."/>
            <person name="Hankeln T."/>
            <person name="Schmitt I."/>
            <person name="Ebersberger I."/>
        </authorList>
    </citation>
    <scope>NUCLEOTIDE SEQUENCE [LARGE SCALE GENOMIC DNA]</scope>
    <source>
        <strain evidence="5">A1-1</strain>
    </source>
</reference>
<dbReference type="GO" id="GO:0008104">
    <property type="term" value="P:intracellular protein localization"/>
    <property type="evidence" value="ECO:0007669"/>
    <property type="project" value="TreeGrafter"/>
</dbReference>
<dbReference type="SUPFAM" id="SSF50044">
    <property type="entry name" value="SH3-domain"/>
    <property type="match status" value="1"/>
</dbReference>